<proteinExistence type="predicted"/>
<evidence type="ECO:0000313" key="1">
    <source>
        <dbReference type="EMBL" id="JAH61512.1"/>
    </source>
</evidence>
<dbReference type="EMBL" id="GBXM01047065">
    <property type="protein sequence ID" value="JAH61512.1"/>
    <property type="molecule type" value="Transcribed_RNA"/>
</dbReference>
<accession>A0A0E9U703</accession>
<dbReference type="AlphaFoldDB" id="A0A0E9U703"/>
<reference evidence="1" key="1">
    <citation type="submission" date="2014-11" db="EMBL/GenBank/DDBJ databases">
        <authorList>
            <person name="Amaro Gonzalez C."/>
        </authorList>
    </citation>
    <scope>NUCLEOTIDE SEQUENCE</scope>
</reference>
<reference evidence="1" key="2">
    <citation type="journal article" date="2015" name="Fish Shellfish Immunol.">
        <title>Early steps in the European eel (Anguilla anguilla)-Vibrio vulnificus interaction in the gills: Role of the RtxA13 toxin.</title>
        <authorList>
            <person name="Callol A."/>
            <person name="Pajuelo D."/>
            <person name="Ebbesson L."/>
            <person name="Teles M."/>
            <person name="MacKenzie S."/>
            <person name="Amaro C."/>
        </authorList>
    </citation>
    <scope>NUCLEOTIDE SEQUENCE</scope>
</reference>
<protein>
    <submittedName>
        <fullName evidence="1">Uncharacterized protein</fullName>
    </submittedName>
</protein>
<sequence>MFTFLGKSVLVKLLHALQAFEKVTIVFKL</sequence>
<name>A0A0E9U703_ANGAN</name>
<organism evidence="1">
    <name type="scientific">Anguilla anguilla</name>
    <name type="common">European freshwater eel</name>
    <name type="synonym">Muraena anguilla</name>
    <dbReference type="NCBI Taxonomy" id="7936"/>
    <lineage>
        <taxon>Eukaryota</taxon>
        <taxon>Metazoa</taxon>
        <taxon>Chordata</taxon>
        <taxon>Craniata</taxon>
        <taxon>Vertebrata</taxon>
        <taxon>Euteleostomi</taxon>
        <taxon>Actinopterygii</taxon>
        <taxon>Neopterygii</taxon>
        <taxon>Teleostei</taxon>
        <taxon>Anguilliformes</taxon>
        <taxon>Anguillidae</taxon>
        <taxon>Anguilla</taxon>
    </lineage>
</organism>